<comment type="caution">
    <text evidence="2">The sequence shown here is derived from an EMBL/GenBank/DDBJ whole genome shotgun (WGS) entry which is preliminary data.</text>
</comment>
<evidence type="ECO:0000256" key="1">
    <source>
        <dbReference type="SAM" id="MobiDB-lite"/>
    </source>
</evidence>
<organism evidence="2 3">
    <name type="scientific">Rhipicephalus sanguineus</name>
    <name type="common">Brown dog tick</name>
    <name type="synonym">Ixodes sanguineus</name>
    <dbReference type="NCBI Taxonomy" id="34632"/>
    <lineage>
        <taxon>Eukaryota</taxon>
        <taxon>Metazoa</taxon>
        <taxon>Ecdysozoa</taxon>
        <taxon>Arthropoda</taxon>
        <taxon>Chelicerata</taxon>
        <taxon>Arachnida</taxon>
        <taxon>Acari</taxon>
        <taxon>Parasitiformes</taxon>
        <taxon>Ixodida</taxon>
        <taxon>Ixodoidea</taxon>
        <taxon>Ixodidae</taxon>
        <taxon>Rhipicephalinae</taxon>
        <taxon>Rhipicephalus</taxon>
        <taxon>Rhipicephalus</taxon>
    </lineage>
</organism>
<accession>A0A9D4QE78</accession>
<protein>
    <submittedName>
        <fullName evidence="2">Uncharacterized protein</fullName>
    </submittedName>
</protein>
<feature type="compositionally biased region" description="Polar residues" evidence="1">
    <location>
        <begin position="1"/>
        <end position="17"/>
    </location>
</feature>
<name>A0A9D4QE78_RHISA</name>
<reference evidence="2" key="1">
    <citation type="journal article" date="2020" name="Cell">
        <title>Large-Scale Comparative Analyses of Tick Genomes Elucidate Their Genetic Diversity and Vector Capacities.</title>
        <authorList>
            <consortium name="Tick Genome and Microbiome Consortium (TIGMIC)"/>
            <person name="Jia N."/>
            <person name="Wang J."/>
            <person name="Shi W."/>
            <person name="Du L."/>
            <person name="Sun Y."/>
            <person name="Zhan W."/>
            <person name="Jiang J.F."/>
            <person name="Wang Q."/>
            <person name="Zhang B."/>
            <person name="Ji P."/>
            <person name="Bell-Sakyi L."/>
            <person name="Cui X.M."/>
            <person name="Yuan T.T."/>
            <person name="Jiang B.G."/>
            <person name="Yang W.F."/>
            <person name="Lam T.T."/>
            <person name="Chang Q.C."/>
            <person name="Ding S.J."/>
            <person name="Wang X.J."/>
            <person name="Zhu J.G."/>
            <person name="Ruan X.D."/>
            <person name="Zhao L."/>
            <person name="Wei J.T."/>
            <person name="Ye R.Z."/>
            <person name="Que T.C."/>
            <person name="Du C.H."/>
            <person name="Zhou Y.H."/>
            <person name="Cheng J.X."/>
            <person name="Dai P.F."/>
            <person name="Guo W.B."/>
            <person name="Han X.H."/>
            <person name="Huang E.J."/>
            <person name="Li L.F."/>
            <person name="Wei W."/>
            <person name="Gao Y.C."/>
            <person name="Liu J.Z."/>
            <person name="Shao H.Z."/>
            <person name="Wang X."/>
            <person name="Wang C.C."/>
            <person name="Yang T.C."/>
            <person name="Huo Q.B."/>
            <person name="Li W."/>
            <person name="Chen H.Y."/>
            <person name="Chen S.E."/>
            <person name="Zhou L.G."/>
            <person name="Ni X.B."/>
            <person name="Tian J.H."/>
            <person name="Sheng Y."/>
            <person name="Liu T."/>
            <person name="Pan Y.S."/>
            <person name="Xia L.Y."/>
            <person name="Li J."/>
            <person name="Zhao F."/>
            <person name="Cao W.C."/>
        </authorList>
    </citation>
    <scope>NUCLEOTIDE SEQUENCE</scope>
    <source>
        <strain evidence="2">Rsan-2018</strain>
    </source>
</reference>
<dbReference type="EMBL" id="JABSTV010001246">
    <property type="protein sequence ID" value="KAH7976311.1"/>
    <property type="molecule type" value="Genomic_DNA"/>
</dbReference>
<evidence type="ECO:0000313" key="2">
    <source>
        <dbReference type="EMBL" id="KAH7976311.1"/>
    </source>
</evidence>
<sequence>MGTPETKNSVGRMSTGVSPHMCSEEHLAGMSDRRRPVARASILSMRPCSSVEVGARTVRSIRIGQDDMADVVALDIADDRVNDDVEKKASE</sequence>
<dbReference type="AlphaFoldDB" id="A0A9D4QE78"/>
<gene>
    <name evidence="2" type="ORF">HPB52_011733</name>
</gene>
<dbReference type="Proteomes" id="UP000821837">
    <property type="component" value="Chromosome 10"/>
</dbReference>
<keyword evidence="3" id="KW-1185">Reference proteome</keyword>
<evidence type="ECO:0000313" key="3">
    <source>
        <dbReference type="Proteomes" id="UP000821837"/>
    </source>
</evidence>
<proteinExistence type="predicted"/>
<feature type="region of interest" description="Disordered" evidence="1">
    <location>
        <begin position="1"/>
        <end position="20"/>
    </location>
</feature>
<reference evidence="2" key="2">
    <citation type="submission" date="2021-09" db="EMBL/GenBank/DDBJ databases">
        <authorList>
            <person name="Jia N."/>
            <person name="Wang J."/>
            <person name="Shi W."/>
            <person name="Du L."/>
            <person name="Sun Y."/>
            <person name="Zhan W."/>
            <person name="Jiang J."/>
            <person name="Wang Q."/>
            <person name="Zhang B."/>
            <person name="Ji P."/>
            <person name="Sakyi L.B."/>
            <person name="Cui X."/>
            <person name="Yuan T."/>
            <person name="Jiang B."/>
            <person name="Yang W."/>
            <person name="Lam T.T.-Y."/>
            <person name="Chang Q."/>
            <person name="Ding S."/>
            <person name="Wang X."/>
            <person name="Zhu J."/>
            <person name="Ruan X."/>
            <person name="Zhao L."/>
            <person name="Wei J."/>
            <person name="Que T."/>
            <person name="Du C."/>
            <person name="Cheng J."/>
            <person name="Dai P."/>
            <person name="Han X."/>
            <person name="Huang E."/>
            <person name="Gao Y."/>
            <person name="Liu J."/>
            <person name="Shao H."/>
            <person name="Ye R."/>
            <person name="Li L."/>
            <person name="Wei W."/>
            <person name="Wang X."/>
            <person name="Wang C."/>
            <person name="Huo Q."/>
            <person name="Li W."/>
            <person name="Guo W."/>
            <person name="Chen H."/>
            <person name="Chen S."/>
            <person name="Zhou L."/>
            <person name="Zhou L."/>
            <person name="Ni X."/>
            <person name="Tian J."/>
            <person name="Zhou Y."/>
            <person name="Sheng Y."/>
            <person name="Liu T."/>
            <person name="Pan Y."/>
            <person name="Xia L."/>
            <person name="Li J."/>
            <person name="Zhao F."/>
            <person name="Cao W."/>
        </authorList>
    </citation>
    <scope>NUCLEOTIDE SEQUENCE</scope>
    <source>
        <strain evidence="2">Rsan-2018</strain>
        <tissue evidence="2">Larvae</tissue>
    </source>
</reference>